<dbReference type="GO" id="GO:0016787">
    <property type="term" value="F:hydrolase activity"/>
    <property type="evidence" value="ECO:0007669"/>
    <property type="project" value="UniProtKB-KW"/>
</dbReference>
<dbReference type="EMBL" id="JAVRIB010000005">
    <property type="protein sequence ID" value="MDT0634447.1"/>
    <property type="molecule type" value="Genomic_DNA"/>
</dbReference>
<evidence type="ECO:0000313" key="1">
    <source>
        <dbReference type="EMBL" id="MDT0634447.1"/>
    </source>
</evidence>
<name>A0ABU3BYQ3_9GAMM</name>
<dbReference type="Proteomes" id="UP001251857">
    <property type="component" value="Unassembled WGS sequence"/>
</dbReference>
<proteinExistence type="predicted"/>
<keyword evidence="2" id="KW-1185">Reference proteome</keyword>
<dbReference type="RefSeq" id="WP_311652222.1">
    <property type="nucleotide sequence ID" value="NZ_JAVRIB010000005.1"/>
</dbReference>
<protein>
    <submittedName>
        <fullName evidence="1">Alpha/beta hydrolase</fullName>
    </submittedName>
</protein>
<gene>
    <name evidence="1" type="ORF">RM532_05720</name>
</gene>
<accession>A0ABU3BYQ3</accession>
<comment type="caution">
    <text evidence="1">The sequence shown here is derived from an EMBL/GenBank/DDBJ whole genome shotgun (WGS) entry which is preliminary data.</text>
</comment>
<dbReference type="Pfam" id="PF05990">
    <property type="entry name" value="DUF900"/>
    <property type="match status" value="1"/>
</dbReference>
<organism evidence="1 2">
    <name type="scientific">Spectribacter hydrogenoxidans</name>
    <dbReference type="NCBI Taxonomy" id="3075608"/>
    <lineage>
        <taxon>Bacteria</taxon>
        <taxon>Pseudomonadati</taxon>
        <taxon>Pseudomonadota</taxon>
        <taxon>Gammaproteobacteria</taxon>
        <taxon>Salinisphaerales</taxon>
        <taxon>Salinisphaeraceae</taxon>
        <taxon>Spectribacter</taxon>
    </lineage>
</organism>
<keyword evidence="1" id="KW-0378">Hydrolase</keyword>
<reference evidence="1 2" key="1">
    <citation type="submission" date="2023-09" db="EMBL/GenBank/DDBJ databases">
        <authorList>
            <person name="Rey-Velasco X."/>
        </authorList>
    </citation>
    <scope>NUCLEOTIDE SEQUENCE [LARGE SCALE GENOMIC DNA]</scope>
    <source>
        <strain evidence="1 2">W335</strain>
    </source>
</reference>
<dbReference type="InterPro" id="IPR010297">
    <property type="entry name" value="DUF900_hydrolase"/>
</dbReference>
<sequence length="327" mass="36617">MLFITNRFPTQSIRTRVGRRFTFDLKNNAPSNSVFFCQRQGLEEHEEVGSTELLKRLKDADYRQILVYIHGYSNLPEDVFAGAAEFQALCDASKPKEILVLPVIWPCDNDYGIVQDYWDDQKAADASALSLARVMEKFLAWRNDPKQNPQDDPCLKRINVLAHSMGNRVLRESLAAWNRYDLAGGVPLLFRNTFLVAADIVNESLESGNPGELIGHASRNVTVYFASDDLALRASKAANLKNRVASRRLGHTGPEDMDAVGKNVFSVDCDDVNTAYDSPKGHTYFRSGRAAGKPGVVFDHIFESLVTGRVFPEDEFRRRTVLKDGVA</sequence>
<evidence type="ECO:0000313" key="2">
    <source>
        <dbReference type="Proteomes" id="UP001251857"/>
    </source>
</evidence>